<reference evidence="2" key="2">
    <citation type="submission" date="2020-09" db="EMBL/GenBank/DDBJ databases">
        <authorList>
            <person name="Sun Q."/>
            <person name="Zhou Y."/>
        </authorList>
    </citation>
    <scope>NUCLEOTIDE SEQUENCE</scope>
    <source>
        <strain evidence="2">CGMCC 4.7308</strain>
    </source>
</reference>
<keyword evidence="1" id="KW-1133">Transmembrane helix</keyword>
<gene>
    <name evidence="2" type="ORF">GCM10011594_04470</name>
</gene>
<proteinExistence type="predicted"/>
<organism evidence="2 3">
    <name type="scientific">Nakamurella endophytica</name>
    <dbReference type="NCBI Taxonomy" id="1748367"/>
    <lineage>
        <taxon>Bacteria</taxon>
        <taxon>Bacillati</taxon>
        <taxon>Actinomycetota</taxon>
        <taxon>Actinomycetes</taxon>
        <taxon>Nakamurellales</taxon>
        <taxon>Nakamurellaceae</taxon>
        <taxon>Nakamurella</taxon>
    </lineage>
</organism>
<sequence length="68" mass="6862">MTVLGLPLWSVVVMAVGGALLAHIVLPRDAVPGRSHGPLTVVVDLVLFLVLGAIAAYGFTVLSVQGGG</sequence>
<keyword evidence="1" id="KW-0812">Transmembrane</keyword>
<keyword evidence="1" id="KW-0472">Membrane</keyword>
<keyword evidence="3" id="KW-1185">Reference proteome</keyword>
<dbReference type="Proteomes" id="UP000655208">
    <property type="component" value="Unassembled WGS sequence"/>
</dbReference>
<dbReference type="RefSeq" id="WP_188939837.1">
    <property type="nucleotide sequence ID" value="NZ_BMNA01000001.1"/>
</dbReference>
<evidence type="ECO:0000313" key="2">
    <source>
        <dbReference type="EMBL" id="GGL87947.1"/>
    </source>
</evidence>
<feature type="transmembrane region" description="Helical" evidence="1">
    <location>
        <begin position="6"/>
        <end position="26"/>
    </location>
</feature>
<reference evidence="2" key="1">
    <citation type="journal article" date="2014" name="Int. J. Syst. Evol. Microbiol.">
        <title>Complete genome sequence of Corynebacterium casei LMG S-19264T (=DSM 44701T), isolated from a smear-ripened cheese.</title>
        <authorList>
            <consortium name="US DOE Joint Genome Institute (JGI-PGF)"/>
            <person name="Walter F."/>
            <person name="Albersmeier A."/>
            <person name="Kalinowski J."/>
            <person name="Ruckert C."/>
        </authorList>
    </citation>
    <scope>NUCLEOTIDE SEQUENCE</scope>
    <source>
        <strain evidence="2">CGMCC 4.7308</strain>
    </source>
</reference>
<accession>A0A917SL17</accession>
<protein>
    <submittedName>
        <fullName evidence="2">Uncharacterized protein</fullName>
    </submittedName>
</protein>
<evidence type="ECO:0000313" key="3">
    <source>
        <dbReference type="Proteomes" id="UP000655208"/>
    </source>
</evidence>
<evidence type="ECO:0000256" key="1">
    <source>
        <dbReference type="SAM" id="Phobius"/>
    </source>
</evidence>
<dbReference type="EMBL" id="BMNA01000001">
    <property type="protein sequence ID" value="GGL87947.1"/>
    <property type="molecule type" value="Genomic_DNA"/>
</dbReference>
<dbReference type="AlphaFoldDB" id="A0A917SL17"/>
<name>A0A917SL17_9ACTN</name>
<feature type="transmembrane region" description="Helical" evidence="1">
    <location>
        <begin position="38"/>
        <end position="59"/>
    </location>
</feature>
<comment type="caution">
    <text evidence="2">The sequence shown here is derived from an EMBL/GenBank/DDBJ whole genome shotgun (WGS) entry which is preliminary data.</text>
</comment>